<dbReference type="GO" id="GO:0005576">
    <property type="term" value="C:extracellular region"/>
    <property type="evidence" value="ECO:0007669"/>
    <property type="project" value="InterPro"/>
</dbReference>
<feature type="active site" description="Nucleophile" evidence="11">
    <location>
        <position position="115"/>
    </location>
</feature>
<dbReference type="Pfam" id="PF00734">
    <property type="entry name" value="CBM_1"/>
    <property type="match status" value="1"/>
</dbReference>
<feature type="chain" id="PRO_5003291826" description="Endo-1,4-beta-xylanase" evidence="14">
    <location>
        <begin position="20"/>
        <end position="292"/>
    </location>
</feature>
<dbReference type="InterPro" id="IPR013319">
    <property type="entry name" value="GH11/12"/>
</dbReference>
<feature type="compositionally biased region" description="Gly residues" evidence="13">
    <location>
        <begin position="224"/>
        <end position="233"/>
    </location>
</feature>
<name>F2VRY8_9EURO</name>
<dbReference type="InterPro" id="IPR018208">
    <property type="entry name" value="GH11_AS_1"/>
</dbReference>
<evidence type="ECO:0000259" key="16">
    <source>
        <dbReference type="PROSITE" id="PS51761"/>
    </source>
</evidence>
<evidence type="ECO:0000256" key="14">
    <source>
        <dbReference type="SAM" id="SignalP"/>
    </source>
</evidence>
<dbReference type="InterPro" id="IPR013320">
    <property type="entry name" value="ConA-like_dom_sf"/>
</dbReference>
<dbReference type="PROSITE" id="PS00562">
    <property type="entry name" value="CBM1_1"/>
    <property type="match status" value="1"/>
</dbReference>
<sequence>MLSSPSLILGLAAVSGVLAFPFNATELFARSGTPSSTGTNNGYYYSFWTDGGADVTYTNGPGGEYSVTWGTGGNFVAGKGWNPGAARAVSYSGTYSPVGNSYLSVYGWTTNPLVEYYIVEDFGTYNPSTGATRLGSVDSDGGTYDIYQTQRVNEPSIEGTSTFNQYWSVRRSKRSGGTVTTGNHLNAWAAAGLQLGTFNYQILATEGYFSTGSSTITVGEGTASSGGGGGGGSSTTSGAPPTQPTTPSTGGGGGSSCGATYSQCGGQGWNGATCCQSGSTCQASNNWYSQCL</sequence>
<evidence type="ECO:0000256" key="5">
    <source>
        <dbReference type="ARBA" id="ARBA00022651"/>
    </source>
</evidence>
<dbReference type="InterPro" id="IPR000254">
    <property type="entry name" value="CBD"/>
</dbReference>
<dbReference type="FunFam" id="2.60.120.180:FF:000001">
    <property type="entry name" value="Endo-1,4-beta-xylanase"/>
    <property type="match status" value="1"/>
</dbReference>
<protein>
    <recommendedName>
        <fullName evidence="4 11">Endo-1,4-beta-xylanase</fullName>
        <ecNumber evidence="4 11">3.2.1.8</ecNumber>
    </recommendedName>
</protein>
<evidence type="ECO:0000256" key="10">
    <source>
        <dbReference type="ARBA" id="ARBA00023326"/>
    </source>
</evidence>
<keyword evidence="7 11" id="KW-0378">Hydrolase</keyword>
<comment type="similarity">
    <text evidence="3 11 12">Belongs to the glycosyl hydrolase 11 (cellulase G) family.</text>
</comment>
<evidence type="ECO:0000256" key="7">
    <source>
        <dbReference type="ARBA" id="ARBA00022801"/>
    </source>
</evidence>
<evidence type="ECO:0000256" key="11">
    <source>
        <dbReference type="PROSITE-ProRule" id="PRU01097"/>
    </source>
</evidence>
<dbReference type="InterPro" id="IPR033123">
    <property type="entry name" value="GH11_dom"/>
</dbReference>
<feature type="signal peptide" evidence="14">
    <location>
        <begin position="1"/>
        <end position="19"/>
    </location>
</feature>
<evidence type="ECO:0000256" key="4">
    <source>
        <dbReference type="ARBA" id="ARBA00012590"/>
    </source>
</evidence>
<keyword evidence="5 11" id="KW-0858">Xylan degradation</keyword>
<dbReference type="PANTHER" id="PTHR46828">
    <property type="entry name" value="ENDO-1,4-BETA-XYLANASE A-RELATED"/>
    <property type="match status" value="1"/>
</dbReference>
<keyword evidence="10 11" id="KW-0624">Polysaccharide degradation</keyword>
<comment type="pathway">
    <text evidence="2 11 12">Glycan degradation; xylan degradation.</text>
</comment>
<evidence type="ECO:0000256" key="3">
    <source>
        <dbReference type="ARBA" id="ARBA00007792"/>
    </source>
</evidence>
<dbReference type="GO" id="GO:0031176">
    <property type="term" value="F:endo-1,4-beta-xylanase activity"/>
    <property type="evidence" value="ECO:0007669"/>
    <property type="project" value="UniProtKB-UniRule"/>
</dbReference>
<evidence type="ECO:0000259" key="15">
    <source>
        <dbReference type="PROSITE" id="PS51164"/>
    </source>
</evidence>
<dbReference type="PANTHER" id="PTHR46828:SF2">
    <property type="entry name" value="ENDO-1,4-BETA-XYLANASE A-RELATED"/>
    <property type="match status" value="1"/>
</dbReference>
<reference evidence="17" key="1">
    <citation type="submission" date="2010-03" db="EMBL/GenBank/DDBJ databases">
        <title>Molecular characterisation and expression analysis of xylanase from Phialophora sp. CGMCC 3328.</title>
        <authorList>
            <person name="Shi P."/>
            <person name="Yao B."/>
        </authorList>
    </citation>
    <scope>NUCLEOTIDE SEQUENCE</scope>
    <source>
        <strain evidence="17">CGMCC 3328</strain>
    </source>
</reference>
<dbReference type="PRINTS" id="PR00911">
    <property type="entry name" value="GLHYDRLASE11"/>
</dbReference>
<dbReference type="InterPro" id="IPR001137">
    <property type="entry name" value="Glyco_hydro_11"/>
</dbReference>
<dbReference type="UniPathway" id="UPA00114"/>
<evidence type="ECO:0000313" key="17">
    <source>
        <dbReference type="EMBL" id="ADZ99359.1"/>
    </source>
</evidence>
<accession>F2VRY8</accession>
<dbReference type="PROSITE" id="PS51164">
    <property type="entry name" value="CBM1_2"/>
    <property type="match status" value="1"/>
</dbReference>
<evidence type="ECO:0000256" key="6">
    <source>
        <dbReference type="ARBA" id="ARBA00022729"/>
    </source>
</evidence>
<dbReference type="GO" id="GO:0030248">
    <property type="term" value="F:cellulose binding"/>
    <property type="evidence" value="ECO:0007669"/>
    <property type="project" value="InterPro"/>
</dbReference>
<proteinExistence type="inferred from homology"/>
<dbReference type="EC" id="3.2.1.8" evidence="4 11"/>
<dbReference type="SUPFAM" id="SSF49899">
    <property type="entry name" value="Concanavalin A-like lectins/glucanases"/>
    <property type="match status" value="1"/>
</dbReference>
<evidence type="ECO:0000256" key="1">
    <source>
        <dbReference type="ARBA" id="ARBA00000681"/>
    </source>
</evidence>
<comment type="catalytic activity">
    <reaction evidence="1 11 12">
        <text>Endohydrolysis of (1-&gt;4)-beta-D-xylosidic linkages in xylans.</text>
        <dbReference type="EC" id="3.2.1.8"/>
    </reaction>
</comment>
<dbReference type="AlphaFoldDB" id="F2VRY8"/>
<feature type="region of interest" description="Disordered" evidence="13">
    <location>
        <begin position="220"/>
        <end position="252"/>
    </location>
</feature>
<evidence type="ECO:0000256" key="8">
    <source>
        <dbReference type="ARBA" id="ARBA00023277"/>
    </source>
</evidence>
<evidence type="ECO:0000256" key="12">
    <source>
        <dbReference type="RuleBase" id="RU362015"/>
    </source>
</evidence>
<dbReference type="Gene3D" id="2.60.120.180">
    <property type="match status" value="1"/>
</dbReference>
<keyword evidence="6 14" id="KW-0732">Signal</keyword>
<feature type="domain" description="CBM1" evidence="15">
    <location>
        <begin position="256"/>
        <end position="292"/>
    </location>
</feature>
<dbReference type="PROSITE" id="PS00777">
    <property type="entry name" value="GH11_2"/>
    <property type="match status" value="1"/>
</dbReference>
<keyword evidence="9 11" id="KW-0326">Glycosidase</keyword>
<dbReference type="InterPro" id="IPR033119">
    <property type="entry name" value="GH11_AS_2"/>
</dbReference>
<feature type="domain" description="GH11" evidence="16">
    <location>
        <begin position="31"/>
        <end position="219"/>
    </location>
</feature>
<evidence type="ECO:0000256" key="2">
    <source>
        <dbReference type="ARBA" id="ARBA00004851"/>
    </source>
</evidence>
<organism evidence="17">
    <name type="scientific">Phialophora sp. CGMCC 3328</name>
    <dbReference type="NCBI Taxonomy" id="999385"/>
    <lineage>
        <taxon>Eukaryota</taxon>
        <taxon>Fungi</taxon>
        <taxon>Dikarya</taxon>
        <taxon>Ascomycota</taxon>
        <taxon>Pezizomycotina</taxon>
        <taxon>Eurotiomycetes</taxon>
        <taxon>Chaetothyriomycetidae</taxon>
        <taxon>Chaetothyriales</taxon>
        <taxon>Herpotrichiellaceae</taxon>
        <taxon>Phialophora</taxon>
    </lineage>
</organism>
<keyword evidence="8 11" id="KW-0119">Carbohydrate metabolism</keyword>
<feature type="active site" description="Proton donor" evidence="11">
    <location>
        <position position="206"/>
    </location>
</feature>
<evidence type="ECO:0000256" key="9">
    <source>
        <dbReference type="ARBA" id="ARBA00023295"/>
    </source>
</evidence>
<dbReference type="Pfam" id="PF00457">
    <property type="entry name" value="Glyco_hydro_11"/>
    <property type="match status" value="1"/>
</dbReference>
<dbReference type="SUPFAM" id="SSF57180">
    <property type="entry name" value="Cellulose-binding domain"/>
    <property type="match status" value="1"/>
</dbReference>
<dbReference type="InterPro" id="IPR035971">
    <property type="entry name" value="CBD_sf"/>
</dbReference>
<dbReference type="PROSITE" id="PS51761">
    <property type="entry name" value="GH11_3"/>
    <property type="match status" value="1"/>
</dbReference>
<dbReference type="EMBL" id="HM003038">
    <property type="protein sequence ID" value="ADZ99359.1"/>
    <property type="molecule type" value="Genomic_DNA"/>
</dbReference>
<evidence type="ECO:0000256" key="13">
    <source>
        <dbReference type="SAM" id="MobiDB-lite"/>
    </source>
</evidence>
<dbReference type="PROSITE" id="PS00776">
    <property type="entry name" value="GH11_1"/>
    <property type="match status" value="1"/>
</dbReference>
<feature type="compositionally biased region" description="Low complexity" evidence="13">
    <location>
        <begin position="234"/>
        <end position="248"/>
    </location>
</feature>
<dbReference type="SMART" id="SM00236">
    <property type="entry name" value="fCBD"/>
    <property type="match status" value="1"/>
</dbReference>
<dbReference type="GO" id="GO:0045493">
    <property type="term" value="P:xylan catabolic process"/>
    <property type="evidence" value="ECO:0007669"/>
    <property type="project" value="UniProtKB-UniRule"/>
</dbReference>